<keyword evidence="2 4" id="KW-0863">Zinc-finger</keyword>
<evidence type="ECO:0000256" key="3">
    <source>
        <dbReference type="ARBA" id="ARBA00022833"/>
    </source>
</evidence>
<proteinExistence type="predicted"/>
<dbReference type="AlphaFoldDB" id="A0A835D0S7"/>
<evidence type="ECO:0000256" key="1">
    <source>
        <dbReference type="ARBA" id="ARBA00022723"/>
    </source>
</evidence>
<evidence type="ECO:0000259" key="6">
    <source>
        <dbReference type="PROSITE" id="PS50966"/>
    </source>
</evidence>
<dbReference type="PANTHER" id="PTHR31973">
    <property type="entry name" value="POLYPROTEIN, PUTATIVE-RELATED"/>
    <property type="match status" value="1"/>
</dbReference>
<feature type="compositionally biased region" description="Basic residues" evidence="5">
    <location>
        <begin position="607"/>
        <end position="617"/>
    </location>
</feature>
<dbReference type="Proteomes" id="UP000655225">
    <property type="component" value="Unassembled WGS sequence"/>
</dbReference>
<feature type="compositionally biased region" description="Gly residues" evidence="5">
    <location>
        <begin position="624"/>
        <end position="648"/>
    </location>
</feature>
<evidence type="ECO:0000256" key="2">
    <source>
        <dbReference type="ARBA" id="ARBA00022771"/>
    </source>
</evidence>
<dbReference type="EMBL" id="JABCRI010000412">
    <property type="protein sequence ID" value="KAF8369917.1"/>
    <property type="molecule type" value="Genomic_DNA"/>
</dbReference>
<organism evidence="7 8">
    <name type="scientific">Tetracentron sinense</name>
    <name type="common">Spur-leaf</name>
    <dbReference type="NCBI Taxonomy" id="13715"/>
    <lineage>
        <taxon>Eukaryota</taxon>
        <taxon>Viridiplantae</taxon>
        <taxon>Streptophyta</taxon>
        <taxon>Embryophyta</taxon>
        <taxon>Tracheophyta</taxon>
        <taxon>Spermatophyta</taxon>
        <taxon>Magnoliopsida</taxon>
        <taxon>Trochodendrales</taxon>
        <taxon>Trochodendraceae</taxon>
        <taxon>Tetracentron</taxon>
    </lineage>
</organism>
<accession>A0A835D0S7</accession>
<protein>
    <recommendedName>
        <fullName evidence="6">SWIM-type domain-containing protein</fullName>
    </recommendedName>
</protein>
<dbReference type="InterPro" id="IPR007527">
    <property type="entry name" value="Znf_SWIM"/>
</dbReference>
<evidence type="ECO:0000256" key="4">
    <source>
        <dbReference type="PROSITE-ProRule" id="PRU00325"/>
    </source>
</evidence>
<comment type="caution">
    <text evidence="7">The sequence shown here is derived from an EMBL/GenBank/DDBJ whole genome shotgun (WGS) entry which is preliminary data.</text>
</comment>
<feature type="compositionally biased region" description="Basic residues" evidence="5">
    <location>
        <begin position="575"/>
        <end position="587"/>
    </location>
</feature>
<reference evidence="7 8" key="1">
    <citation type="submission" date="2020-04" db="EMBL/GenBank/DDBJ databases">
        <title>Plant Genome Project.</title>
        <authorList>
            <person name="Zhang R.-G."/>
        </authorList>
    </citation>
    <scope>NUCLEOTIDE SEQUENCE [LARGE SCALE GENOMIC DNA]</scope>
    <source>
        <strain evidence="7">YNK0</strain>
        <tissue evidence="7">Leaf</tissue>
    </source>
</reference>
<keyword evidence="3" id="KW-0862">Zinc</keyword>
<gene>
    <name evidence="7" type="ORF">HHK36_032053</name>
</gene>
<dbReference type="Pfam" id="PF10551">
    <property type="entry name" value="MULE"/>
    <property type="match status" value="1"/>
</dbReference>
<evidence type="ECO:0000313" key="7">
    <source>
        <dbReference type="EMBL" id="KAF8369917.1"/>
    </source>
</evidence>
<dbReference type="OrthoDB" id="1683089at2759"/>
<dbReference type="OMA" id="VEGKENW"/>
<dbReference type="Pfam" id="PF04434">
    <property type="entry name" value="SWIM"/>
    <property type="match status" value="1"/>
</dbReference>
<feature type="domain" description="SWIM-type" evidence="6">
    <location>
        <begin position="497"/>
        <end position="529"/>
    </location>
</feature>
<keyword evidence="8" id="KW-1185">Reference proteome</keyword>
<dbReference type="InterPro" id="IPR018289">
    <property type="entry name" value="MULE_transposase_dom"/>
</dbReference>
<evidence type="ECO:0000313" key="8">
    <source>
        <dbReference type="Proteomes" id="UP000655225"/>
    </source>
</evidence>
<dbReference type="Pfam" id="PF03108">
    <property type="entry name" value="DBD_Tnp_Mut"/>
    <property type="match status" value="1"/>
</dbReference>
<dbReference type="SMART" id="SM00575">
    <property type="entry name" value="ZnF_PMZ"/>
    <property type="match status" value="1"/>
</dbReference>
<feature type="region of interest" description="Disordered" evidence="5">
    <location>
        <begin position="1"/>
        <end position="34"/>
    </location>
</feature>
<dbReference type="PANTHER" id="PTHR31973:SF187">
    <property type="entry name" value="MUTATOR TRANSPOSASE MUDRA PROTEIN"/>
    <property type="match status" value="1"/>
</dbReference>
<name>A0A835D0S7_TETSI</name>
<feature type="compositionally biased region" description="Polar residues" evidence="5">
    <location>
        <begin position="661"/>
        <end position="677"/>
    </location>
</feature>
<evidence type="ECO:0000256" key="5">
    <source>
        <dbReference type="SAM" id="MobiDB-lite"/>
    </source>
</evidence>
<feature type="region of interest" description="Disordered" evidence="5">
    <location>
        <begin position="569"/>
        <end position="683"/>
    </location>
</feature>
<dbReference type="GO" id="GO:0008270">
    <property type="term" value="F:zinc ion binding"/>
    <property type="evidence" value="ECO:0007669"/>
    <property type="project" value="UniProtKB-KW"/>
</dbReference>
<dbReference type="InterPro" id="IPR006564">
    <property type="entry name" value="Znf_PMZ"/>
</dbReference>
<dbReference type="PROSITE" id="PS50966">
    <property type="entry name" value="ZF_SWIM"/>
    <property type="match status" value="1"/>
</dbReference>
<keyword evidence="1" id="KW-0479">Metal-binding</keyword>
<dbReference type="InterPro" id="IPR004332">
    <property type="entry name" value="Transposase_MuDR"/>
</dbReference>
<sequence length="683" mass="77617">MSQDSDGVLSDFQSYDEDSDGIHSFGSEPEGYGNRVSRGLGANEFMREPDGKIVFKVGQEFSTLQKFRDMLKDYIVQEGIIIRRIKNERVRVTCSCAADGCRWRIHVSPISGKSTYKIKSYTPDHTCVRVDQVNEANLVWIAKKLAKNLKANPDMKINGMQVELKDIFRIECSQSRLYRARRRANEILEGDHGKSYEKLTTYAEMVRRTNPGSMVKIQLDRVTINHQPTFKMLFFCLDAMKQGFLARCRPFIGMDGCFLKGPFGGMLLTAIVLDGDLGIYPIAFAVVESETKDSWNFFIHCLHSVLGNVRDLTLMTDRQKGVLLAIEEILLEANNRYCARHIYNNFRVNHSGSELKTHFWRASRATSVHAFKYEMDHIKKHDSKAFEYLAKIDPSTWSAHAFDKSVKSDHVTNNITESFNGWLGMQRSKPIMTMIEFLRRKLMTRMQKRYEKGLTWGGRATLRVKRKLKEIGDKSRFCNVVFVGGPDYEVLDDNVGYVGNIEKRECICGAWQITGIPCKHAMAALRYKRLELEEFVDAYFTKEVYLKTYSHLIHPIPDESMWPALDLESINPPSLHRRPGRPKKNRRREANESAPGSSRRSGSVRCQRCKQYGHNKRTCQGAPAGSGGRAGRSRNGRGGGRSGNGRSGAGRSVGRRRETNEGTQSSVHNTQGSQSSMFVEFSL</sequence>